<dbReference type="PANTHER" id="PTHR24171">
    <property type="entry name" value="ANKYRIN REPEAT DOMAIN-CONTAINING PROTEIN 39-RELATED"/>
    <property type="match status" value="1"/>
</dbReference>
<feature type="repeat" description="ANK" evidence="3">
    <location>
        <begin position="302"/>
        <end position="334"/>
    </location>
</feature>
<feature type="transmembrane region" description="Helical" evidence="4">
    <location>
        <begin position="31"/>
        <end position="48"/>
    </location>
</feature>
<name>A0ABT9U2R2_PAEHA</name>
<keyword evidence="1" id="KW-0677">Repeat</keyword>
<keyword evidence="4" id="KW-0472">Membrane</keyword>
<dbReference type="Pfam" id="PF12796">
    <property type="entry name" value="Ank_2"/>
    <property type="match status" value="1"/>
</dbReference>
<evidence type="ECO:0000256" key="4">
    <source>
        <dbReference type="SAM" id="Phobius"/>
    </source>
</evidence>
<dbReference type="InterPro" id="IPR036770">
    <property type="entry name" value="Ankyrin_rpt-contain_sf"/>
</dbReference>
<dbReference type="SMART" id="SM00248">
    <property type="entry name" value="ANK"/>
    <property type="match status" value="5"/>
</dbReference>
<proteinExistence type="predicted"/>
<feature type="repeat" description="ANK" evidence="3">
    <location>
        <begin position="236"/>
        <end position="268"/>
    </location>
</feature>
<sequence>MIVFIAFFIISSIFIVGGVIGLAENGSGDNLFMLLLGIAILVVILFFRKEARRTKRMRKWIMNNKEVIYNGGAEYEGELITPDTKLVFHELVISFGVTVTFPSRMVVEGSLNHMTFKIIYSLFTALFGWWSLPWGPSETIRTLRNNMNGGNATTPHDIIFYYGEGRPRLKGQPKLVRAAYNNRLDRVHAMLHKGLDVHAKDRDGRTALHRAAENGNVEMLELLLMNGADLHEKDAYGCTLLIRASVHGRSDMVRKLLSLGLDPNEGDNHGSLPLVYAGSRGYTNVIRLLLNGKADPNKATDNGTTALMKAVECEEYWAVRMLLESGANPYAVHGDGETTAFSIAEECEDKRIKELLLDPNRALVRQ</sequence>
<organism evidence="5 6">
    <name type="scientific">Paenibacillus harenae</name>
    <dbReference type="NCBI Taxonomy" id="306543"/>
    <lineage>
        <taxon>Bacteria</taxon>
        <taxon>Bacillati</taxon>
        <taxon>Bacillota</taxon>
        <taxon>Bacilli</taxon>
        <taxon>Bacillales</taxon>
        <taxon>Paenibacillaceae</taxon>
        <taxon>Paenibacillus</taxon>
    </lineage>
</organism>
<comment type="caution">
    <text evidence="5">The sequence shown here is derived from an EMBL/GenBank/DDBJ whole genome shotgun (WGS) entry which is preliminary data.</text>
</comment>
<dbReference type="Proteomes" id="UP001229346">
    <property type="component" value="Unassembled WGS sequence"/>
</dbReference>
<dbReference type="EMBL" id="JAUSSU010000006">
    <property type="protein sequence ID" value="MDQ0113912.1"/>
    <property type="molecule type" value="Genomic_DNA"/>
</dbReference>
<reference evidence="5 6" key="1">
    <citation type="submission" date="2023-07" db="EMBL/GenBank/DDBJ databases">
        <title>Sorghum-associated microbial communities from plants grown in Nebraska, USA.</title>
        <authorList>
            <person name="Schachtman D."/>
        </authorList>
    </citation>
    <scope>NUCLEOTIDE SEQUENCE [LARGE SCALE GENOMIC DNA]</scope>
    <source>
        <strain evidence="5 6">CC482</strain>
    </source>
</reference>
<evidence type="ECO:0000313" key="6">
    <source>
        <dbReference type="Proteomes" id="UP001229346"/>
    </source>
</evidence>
<feature type="repeat" description="ANK" evidence="3">
    <location>
        <begin position="203"/>
        <end position="235"/>
    </location>
</feature>
<dbReference type="PRINTS" id="PR01415">
    <property type="entry name" value="ANKYRIN"/>
</dbReference>
<dbReference type="PROSITE" id="PS50088">
    <property type="entry name" value="ANK_REPEAT"/>
    <property type="match status" value="4"/>
</dbReference>
<dbReference type="InterPro" id="IPR002110">
    <property type="entry name" value="Ankyrin_rpt"/>
</dbReference>
<keyword evidence="4" id="KW-0812">Transmembrane</keyword>
<accession>A0ABT9U2R2</accession>
<gene>
    <name evidence="5" type="ORF">J2T15_003355</name>
</gene>
<evidence type="ECO:0000256" key="2">
    <source>
        <dbReference type="ARBA" id="ARBA00023043"/>
    </source>
</evidence>
<dbReference type="Pfam" id="PF00023">
    <property type="entry name" value="Ank"/>
    <property type="match status" value="1"/>
</dbReference>
<dbReference type="SUPFAM" id="SSF48403">
    <property type="entry name" value="Ankyrin repeat"/>
    <property type="match status" value="1"/>
</dbReference>
<evidence type="ECO:0000313" key="5">
    <source>
        <dbReference type="EMBL" id="MDQ0113912.1"/>
    </source>
</evidence>
<keyword evidence="4" id="KW-1133">Transmembrane helix</keyword>
<dbReference type="RefSeq" id="WP_307205173.1">
    <property type="nucleotide sequence ID" value="NZ_JAUSSU010000006.1"/>
</dbReference>
<dbReference type="PANTHER" id="PTHR24171:SF8">
    <property type="entry name" value="BRCA1-ASSOCIATED RING DOMAIN PROTEIN 1"/>
    <property type="match status" value="1"/>
</dbReference>
<dbReference type="PROSITE" id="PS50297">
    <property type="entry name" value="ANK_REP_REGION"/>
    <property type="match status" value="1"/>
</dbReference>
<keyword evidence="6" id="KW-1185">Reference proteome</keyword>
<protein>
    <submittedName>
        <fullName evidence="5">Ankyrin repeat protein/preprotein translocase subunit YajC</fullName>
    </submittedName>
</protein>
<keyword evidence="2 3" id="KW-0040">ANK repeat</keyword>
<evidence type="ECO:0000256" key="3">
    <source>
        <dbReference type="PROSITE-ProRule" id="PRU00023"/>
    </source>
</evidence>
<evidence type="ECO:0000256" key="1">
    <source>
        <dbReference type="ARBA" id="ARBA00022737"/>
    </source>
</evidence>
<feature type="repeat" description="ANK" evidence="3">
    <location>
        <begin position="269"/>
        <end position="301"/>
    </location>
</feature>
<feature type="transmembrane region" description="Helical" evidence="4">
    <location>
        <begin position="114"/>
        <end position="132"/>
    </location>
</feature>
<dbReference type="Gene3D" id="1.25.40.20">
    <property type="entry name" value="Ankyrin repeat-containing domain"/>
    <property type="match status" value="1"/>
</dbReference>